<name>A0A0A1T6P2_9HYPO</name>
<organism evidence="3 4">
    <name type="scientific">[Torrubiella] hemipterigena</name>
    <dbReference type="NCBI Taxonomy" id="1531966"/>
    <lineage>
        <taxon>Eukaryota</taxon>
        <taxon>Fungi</taxon>
        <taxon>Dikarya</taxon>
        <taxon>Ascomycota</taxon>
        <taxon>Pezizomycotina</taxon>
        <taxon>Sordariomycetes</taxon>
        <taxon>Hypocreomycetidae</taxon>
        <taxon>Hypocreales</taxon>
        <taxon>Clavicipitaceae</taxon>
        <taxon>Clavicipitaceae incertae sedis</taxon>
        <taxon>'Torrubiella' clade</taxon>
    </lineage>
</organism>
<evidence type="ECO:0000313" key="4">
    <source>
        <dbReference type="Proteomes" id="UP000039046"/>
    </source>
</evidence>
<protein>
    <recommendedName>
        <fullName evidence="5">Heat shock factor binding protein 1</fullName>
    </recommendedName>
</protein>
<gene>
    <name evidence="3" type="ORF">VHEMI01167</name>
</gene>
<evidence type="ECO:0000313" key="3">
    <source>
        <dbReference type="EMBL" id="CEJ81014.1"/>
    </source>
</evidence>
<dbReference type="Pfam" id="PF06825">
    <property type="entry name" value="HSBP1"/>
    <property type="match status" value="1"/>
</dbReference>
<sequence length="74" mass="7937">MSSSNRESVASVQNTSEDAHADVAVAVEELVNSLSHRFAGVSSEIFAKLDEMSRRLDKLEADLKDGGKKDAASK</sequence>
<dbReference type="InterPro" id="IPR009643">
    <property type="entry name" value="HS1-bd"/>
</dbReference>
<keyword evidence="4" id="KW-1185">Reference proteome</keyword>
<comment type="similarity">
    <text evidence="1">Belongs to the HSBP1 family.</text>
</comment>
<proteinExistence type="inferred from homology"/>
<dbReference type="OrthoDB" id="4159489at2759"/>
<dbReference type="STRING" id="1531966.A0A0A1T6P2"/>
<evidence type="ECO:0008006" key="5">
    <source>
        <dbReference type="Google" id="ProtNLM"/>
    </source>
</evidence>
<dbReference type="HOGENOM" id="CLU_168441_3_0_1"/>
<feature type="coiled-coil region" evidence="2">
    <location>
        <begin position="42"/>
        <end position="69"/>
    </location>
</feature>
<dbReference type="Gene3D" id="1.20.5.430">
    <property type="match status" value="1"/>
</dbReference>
<evidence type="ECO:0000256" key="1">
    <source>
        <dbReference type="ARBA" id="ARBA00006349"/>
    </source>
</evidence>
<dbReference type="EMBL" id="CDHN01000001">
    <property type="protein sequence ID" value="CEJ81014.1"/>
    <property type="molecule type" value="Genomic_DNA"/>
</dbReference>
<dbReference type="AlphaFoldDB" id="A0A0A1T6P2"/>
<accession>A0A0A1T6P2</accession>
<dbReference type="Proteomes" id="UP000039046">
    <property type="component" value="Unassembled WGS sequence"/>
</dbReference>
<evidence type="ECO:0000256" key="2">
    <source>
        <dbReference type="SAM" id="Coils"/>
    </source>
</evidence>
<reference evidence="3 4" key="1">
    <citation type="journal article" date="2015" name="Genome Announc.">
        <title>Draft Genome Sequence and Gene Annotation of the Entomopathogenic Fungus Verticillium hemipterigenum.</title>
        <authorList>
            <person name="Horn F."/>
            <person name="Habel A."/>
            <person name="Scharf D.H."/>
            <person name="Dworschak J."/>
            <person name="Brakhage A.A."/>
            <person name="Guthke R."/>
            <person name="Hertweck C."/>
            <person name="Linde J."/>
        </authorList>
    </citation>
    <scope>NUCLEOTIDE SEQUENCE [LARGE SCALE GENOMIC DNA]</scope>
</reference>
<keyword evidence="2" id="KW-0175">Coiled coil</keyword>
<dbReference type="GO" id="GO:0003714">
    <property type="term" value="F:transcription corepressor activity"/>
    <property type="evidence" value="ECO:0007669"/>
    <property type="project" value="InterPro"/>
</dbReference>